<accession>A0A380CFZ4</accession>
<evidence type="ECO:0000313" key="1">
    <source>
        <dbReference type="EMBL" id="GEP99134.1"/>
    </source>
</evidence>
<dbReference type="Proteomes" id="UP000321598">
    <property type="component" value="Unassembled WGS sequence"/>
</dbReference>
<proteinExistence type="predicted"/>
<dbReference type="Proteomes" id="UP000254956">
    <property type="component" value="Unassembled WGS sequence"/>
</dbReference>
<evidence type="ECO:0008006" key="5">
    <source>
        <dbReference type="Google" id="ProtNLM"/>
    </source>
</evidence>
<sequence length="53" mass="6173">MQIIKCLKEDQHILYTIKTTDGTLLQHRLPIDTPSDKVIKILTIVEEYNAHKI</sequence>
<dbReference type="GeneID" id="97287938"/>
<dbReference type="EMBL" id="UGZE01000001">
    <property type="protein sequence ID" value="SUJ20073.1"/>
    <property type="molecule type" value="Genomic_DNA"/>
</dbReference>
<evidence type="ECO:0000313" key="3">
    <source>
        <dbReference type="Proteomes" id="UP000254956"/>
    </source>
</evidence>
<protein>
    <recommendedName>
        <fullName evidence="5">Protein VraX</fullName>
    </recommendedName>
</protein>
<evidence type="ECO:0000313" key="2">
    <source>
        <dbReference type="EMBL" id="SUJ20073.1"/>
    </source>
</evidence>
<dbReference type="EMBL" id="BKAV01000001">
    <property type="protein sequence ID" value="GEP99134.1"/>
    <property type="molecule type" value="Genomic_DNA"/>
</dbReference>
<evidence type="ECO:0000313" key="4">
    <source>
        <dbReference type="Proteomes" id="UP000321598"/>
    </source>
</evidence>
<reference evidence="2 3" key="1">
    <citation type="submission" date="2018-06" db="EMBL/GenBank/DDBJ databases">
        <authorList>
            <consortium name="Pathogen Informatics"/>
            <person name="Doyle S."/>
        </authorList>
    </citation>
    <scope>NUCLEOTIDE SEQUENCE [LARGE SCALE GENOMIC DNA]</scope>
    <source>
        <strain evidence="2 3">NCTC12413</strain>
    </source>
</reference>
<name>A0A380CFZ4_9STAP</name>
<reference evidence="1 4" key="2">
    <citation type="submission" date="2019-07" db="EMBL/GenBank/DDBJ databases">
        <title>Whole genome shotgun sequence of Staphylococcus arlettae NBRC 109765.</title>
        <authorList>
            <person name="Hosoyama A."/>
            <person name="Uohara A."/>
            <person name="Ohji S."/>
            <person name="Ichikawa N."/>
        </authorList>
    </citation>
    <scope>NUCLEOTIDE SEQUENCE [LARGE SCALE GENOMIC DNA]</scope>
    <source>
        <strain evidence="1 4">NBRC 109765</strain>
    </source>
</reference>
<gene>
    <name evidence="2" type="ORF">NCTC12413_01595</name>
    <name evidence="1" type="ORF">SAR03_01720</name>
</gene>
<dbReference type="RefSeq" id="WP_021458834.1">
    <property type="nucleotide sequence ID" value="NZ_BKAV01000001.1"/>
</dbReference>
<keyword evidence="4" id="KW-1185">Reference proteome</keyword>
<organism evidence="2 3">
    <name type="scientific">Staphylococcus arlettae</name>
    <dbReference type="NCBI Taxonomy" id="29378"/>
    <lineage>
        <taxon>Bacteria</taxon>
        <taxon>Bacillati</taxon>
        <taxon>Bacillota</taxon>
        <taxon>Bacilli</taxon>
        <taxon>Bacillales</taxon>
        <taxon>Staphylococcaceae</taxon>
        <taxon>Staphylococcus</taxon>
    </lineage>
</organism>
<dbReference type="AlphaFoldDB" id="A0A380CFZ4"/>